<feature type="region of interest" description="Disordered" evidence="3">
    <location>
        <begin position="708"/>
        <end position="795"/>
    </location>
</feature>
<evidence type="ECO:0000256" key="3">
    <source>
        <dbReference type="SAM" id="MobiDB-lite"/>
    </source>
</evidence>
<dbReference type="SUPFAM" id="SSF48065">
    <property type="entry name" value="DBL homology domain (DH-domain)"/>
    <property type="match status" value="1"/>
</dbReference>
<protein>
    <submittedName>
        <fullName evidence="5">DH domain containing protein</fullName>
    </submittedName>
</protein>
<dbReference type="AlphaFoldDB" id="A0A511KQL3"/>
<feature type="compositionally biased region" description="Polar residues" evidence="3">
    <location>
        <begin position="51"/>
        <end position="68"/>
    </location>
</feature>
<feature type="compositionally biased region" description="Low complexity" evidence="3">
    <location>
        <begin position="274"/>
        <end position="285"/>
    </location>
</feature>
<dbReference type="PANTHER" id="PTHR46006">
    <property type="entry name" value="RHO GUANINE NUCLEOTIDE EXCHANGE FACTOR AT 64C, ISOFORM A"/>
    <property type="match status" value="1"/>
</dbReference>
<dbReference type="Gene3D" id="1.20.900.10">
    <property type="entry name" value="Dbl homology (DH) domain"/>
    <property type="match status" value="2"/>
</dbReference>
<dbReference type="InterPro" id="IPR051480">
    <property type="entry name" value="Endocytic_GEF_Adapter"/>
</dbReference>
<feature type="compositionally biased region" description="Basic residues" evidence="3">
    <location>
        <begin position="636"/>
        <end position="650"/>
    </location>
</feature>
<dbReference type="Proteomes" id="UP000321518">
    <property type="component" value="Unassembled WGS sequence"/>
</dbReference>
<dbReference type="EMBL" id="BJWK01000019">
    <property type="protein sequence ID" value="GEM12166.1"/>
    <property type="molecule type" value="Genomic_DNA"/>
</dbReference>
<feature type="region of interest" description="Disordered" evidence="3">
    <location>
        <begin position="626"/>
        <end position="651"/>
    </location>
</feature>
<dbReference type="OrthoDB" id="1716625at2759"/>
<feature type="compositionally biased region" description="Low complexity" evidence="3">
    <location>
        <begin position="236"/>
        <end position="263"/>
    </location>
</feature>
<dbReference type="GO" id="GO:0005737">
    <property type="term" value="C:cytoplasm"/>
    <property type="evidence" value="ECO:0007669"/>
    <property type="project" value="UniProtKB-SubCell"/>
</dbReference>
<evidence type="ECO:0000256" key="1">
    <source>
        <dbReference type="ARBA" id="ARBA00004496"/>
    </source>
</evidence>
<feature type="domain" description="DH" evidence="4">
    <location>
        <begin position="202"/>
        <end position="568"/>
    </location>
</feature>
<dbReference type="PROSITE" id="PS50010">
    <property type="entry name" value="DH_2"/>
    <property type="match status" value="1"/>
</dbReference>
<proteinExistence type="predicted"/>
<dbReference type="Pfam" id="PF00621">
    <property type="entry name" value="RhoGEF"/>
    <property type="match status" value="1"/>
</dbReference>
<evidence type="ECO:0000313" key="5">
    <source>
        <dbReference type="EMBL" id="GEM12166.1"/>
    </source>
</evidence>
<comment type="caution">
    <text evidence="5">The sequence shown here is derived from an EMBL/GenBank/DDBJ whole genome shotgun (WGS) entry which is preliminary data.</text>
</comment>
<evidence type="ECO:0000313" key="6">
    <source>
        <dbReference type="Proteomes" id="UP000321518"/>
    </source>
</evidence>
<dbReference type="GO" id="GO:0035025">
    <property type="term" value="P:positive regulation of Rho protein signal transduction"/>
    <property type="evidence" value="ECO:0007669"/>
    <property type="project" value="TreeGrafter"/>
</dbReference>
<feature type="compositionally biased region" description="Polar residues" evidence="3">
    <location>
        <begin position="355"/>
        <end position="364"/>
    </location>
</feature>
<dbReference type="GO" id="GO:0005085">
    <property type="term" value="F:guanyl-nucleotide exchange factor activity"/>
    <property type="evidence" value="ECO:0007669"/>
    <property type="project" value="InterPro"/>
</dbReference>
<dbReference type="InterPro" id="IPR000219">
    <property type="entry name" value="DH_dom"/>
</dbReference>
<feature type="compositionally biased region" description="Basic and acidic residues" evidence="3">
    <location>
        <begin position="88"/>
        <end position="106"/>
    </location>
</feature>
<accession>A0A511KQL3</accession>
<comment type="subcellular location">
    <subcellularLocation>
        <location evidence="1">Cytoplasm</location>
    </subcellularLocation>
</comment>
<feature type="compositionally biased region" description="Basic and acidic residues" evidence="3">
    <location>
        <begin position="114"/>
        <end position="126"/>
    </location>
</feature>
<evidence type="ECO:0000256" key="2">
    <source>
        <dbReference type="ARBA" id="ARBA00022490"/>
    </source>
</evidence>
<dbReference type="InterPro" id="IPR035899">
    <property type="entry name" value="DBL_dom_sf"/>
</dbReference>
<feature type="compositionally biased region" description="Basic and acidic residues" evidence="3">
    <location>
        <begin position="708"/>
        <end position="722"/>
    </location>
</feature>
<feature type="region of interest" description="Disordered" evidence="3">
    <location>
        <begin position="1"/>
        <end position="138"/>
    </location>
</feature>
<organism evidence="5 6">
    <name type="scientific">Rhodotorula toruloides</name>
    <name type="common">Yeast</name>
    <name type="synonym">Rhodosporidium toruloides</name>
    <dbReference type="NCBI Taxonomy" id="5286"/>
    <lineage>
        <taxon>Eukaryota</taxon>
        <taxon>Fungi</taxon>
        <taxon>Dikarya</taxon>
        <taxon>Basidiomycota</taxon>
        <taxon>Pucciniomycotina</taxon>
        <taxon>Microbotryomycetes</taxon>
        <taxon>Sporidiobolales</taxon>
        <taxon>Sporidiobolaceae</taxon>
        <taxon>Rhodotorula</taxon>
    </lineage>
</organism>
<feature type="compositionally biased region" description="Low complexity" evidence="3">
    <location>
        <begin position="723"/>
        <end position="733"/>
    </location>
</feature>
<evidence type="ECO:0000259" key="4">
    <source>
        <dbReference type="PROSITE" id="PS50010"/>
    </source>
</evidence>
<dbReference type="PANTHER" id="PTHR46006:SF7">
    <property type="entry name" value="DH DOMAIN-CONTAINING PROTEIN"/>
    <property type="match status" value="1"/>
</dbReference>
<keyword evidence="2" id="KW-0963">Cytoplasm</keyword>
<sequence>MLKFWKSKAKSPQQPAQFSKSPSPAPSDPPKRPSTPSHALHGLGLSVPPSEGTSTSSRRDFGSSTAPSFDSFRLSPEPLAAGSSVGHGGERGLDVSDGDGKSRRGSDQSVHGNVLREKSVNVHGREPCPGGLKVPYGRSERAASPASFATTVSMMHSRYPTPYGAENGGFPDSDPTQIHAPTTWSEMAHRELVANLSPRERTRQEILWEVVASEERYVAELRSLVDLYTHPLLHPLLSKSSSPHTSPNLSLSPTLSRPSPQLSASPSPDLPIASRFSRSMLRLSSPTPEDENDSSEIWHGPNTSGPLSLSPIPSLPTGARQNASHTSLDKPRAQSLSDRVASFGSRTRHPLRPQPSATKLQKSASKAPPEILPPPLLPDALKQVLEATVEMLKGHEELSARLKEQWARAFPLVRGLAAIWSDQPWFLQTYASYIVALEEALAILDNCLPSSHSPSLSSYASRFKSPKTAAEKETKRLDKVLMRLEEQAAAAGESSLSICLSKPLMRLSKLPLLMQALLYHTDPTTHEWEKTRAMALEVDALVRSIEDEKLEEEEREKTRDALARIDGIRHKALMAPRSARILIEEVPAPDARTRRRLSAPTVRRGKTEWLIRFTDVVIRAEKTGETDIPGSFSRQKEKKGKQGKPRRTGKLRNTYRFVSVERWEPREMADLALHDLNELRRLKNEGSGPPSEDGEMTDSIAESRMSFRYDTDEPQPARRDFASLRSPPAAPSAKFGHRLRIGTEGPPGARSPPPNQPRYDSPTVSSALKAQPVRGLVSAENGARQEAQVGRSLAHARDDSTFALYSIWSSAQE</sequence>
<reference evidence="5 6" key="1">
    <citation type="submission" date="2019-07" db="EMBL/GenBank/DDBJ databases">
        <title>Rhodotorula toruloides NBRC10032 genome sequencing.</title>
        <authorList>
            <person name="Shida Y."/>
            <person name="Takaku H."/>
            <person name="Ogasawara W."/>
            <person name="Mori K."/>
        </authorList>
    </citation>
    <scope>NUCLEOTIDE SEQUENCE [LARGE SCALE GENOMIC DNA]</scope>
    <source>
        <strain evidence="5 6">NBRC10032</strain>
    </source>
</reference>
<feature type="compositionally biased region" description="Low complexity" evidence="3">
    <location>
        <begin position="304"/>
        <end position="316"/>
    </location>
</feature>
<feature type="region of interest" description="Disordered" evidence="3">
    <location>
        <begin position="236"/>
        <end position="373"/>
    </location>
</feature>
<gene>
    <name evidence="5" type="ORF">Rt10032_c19g6183</name>
</gene>
<name>A0A511KQL3_RHOTO</name>